<dbReference type="GO" id="GO:0003677">
    <property type="term" value="F:DNA binding"/>
    <property type="evidence" value="ECO:0007669"/>
    <property type="project" value="UniProtKB-KW"/>
</dbReference>
<dbReference type="Pfam" id="PF08671">
    <property type="entry name" value="SinI"/>
    <property type="match status" value="1"/>
</dbReference>
<dbReference type="GO" id="GO:0006355">
    <property type="term" value="P:regulation of DNA-templated transcription"/>
    <property type="evidence" value="ECO:0007669"/>
    <property type="project" value="InterPro"/>
</dbReference>
<protein>
    <submittedName>
        <fullName evidence="2">DNA-binding anti-repressor SinI</fullName>
    </submittedName>
</protein>
<feature type="domain" description="Sin" evidence="1">
    <location>
        <begin position="1"/>
        <end position="38"/>
    </location>
</feature>
<dbReference type="Proteomes" id="UP000447833">
    <property type="component" value="Unassembled WGS sequence"/>
</dbReference>
<dbReference type="PROSITE" id="PS51500">
    <property type="entry name" value="SIN"/>
    <property type="match status" value="1"/>
</dbReference>
<dbReference type="RefSeq" id="WP_160918185.1">
    <property type="nucleotide sequence ID" value="NZ_WMEY01000001.1"/>
</dbReference>
<name>A0A845EVW2_9BACL</name>
<gene>
    <name evidence="2" type="primary">sinI</name>
    <name evidence="2" type="ORF">GLW07_03035</name>
</gene>
<dbReference type="AlphaFoldDB" id="A0A845EVW2"/>
<evidence type="ECO:0000313" key="2">
    <source>
        <dbReference type="EMBL" id="MYL62325.1"/>
    </source>
</evidence>
<reference evidence="2 3" key="1">
    <citation type="submission" date="2019-11" db="EMBL/GenBank/DDBJ databases">
        <title>Genome sequences of 17 halophilic strains isolated from different environments.</title>
        <authorList>
            <person name="Furrow R.E."/>
        </authorList>
    </citation>
    <scope>NUCLEOTIDE SEQUENCE [LARGE SCALE GENOMIC DNA]</scope>
    <source>
        <strain evidence="2 3">22506_14_FS</strain>
    </source>
</reference>
<proteinExistence type="predicted"/>
<organism evidence="2 3">
    <name type="scientific">Guptibacillus hwajinpoensis</name>
    <dbReference type="NCBI Taxonomy" id="208199"/>
    <lineage>
        <taxon>Bacteria</taxon>
        <taxon>Bacillati</taxon>
        <taxon>Bacillota</taxon>
        <taxon>Bacilli</taxon>
        <taxon>Bacillales</taxon>
        <taxon>Guptibacillaceae</taxon>
        <taxon>Guptibacillus</taxon>
    </lineage>
</organism>
<dbReference type="InterPro" id="IPR010981">
    <property type="entry name" value="SinR/SinI_dimer_dom"/>
</dbReference>
<dbReference type="GO" id="GO:0046983">
    <property type="term" value="F:protein dimerization activity"/>
    <property type="evidence" value="ECO:0007669"/>
    <property type="project" value="InterPro"/>
</dbReference>
<dbReference type="InterPro" id="IPR036281">
    <property type="entry name" value="SinR/SinI_dimer_dom_sf"/>
</dbReference>
<keyword evidence="2" id="KW-0238">DNA-binding</keyword>
<evidence type="ECO:0000313" key="3">
    <source>
        <dbReference type="Proteomes" id="UP000447833"/>
    </source>
</evidence>
<accession>A0A845EVW2</accession>
<dbReference type="SUPFAM" id="SSF47406">
    <property type="entry name" value="SinR repressor dimerisation domain-like"/>
    <property type="match status" value="1"/>
</dbReference>
<dbReference type="EMBL" id="WMEY01000001">
    <property type="protein sequence ID" value="MYL62325.1"/>
    <property type="molecule type" value="Genomic_DNA"/>
</dbReference>
<comment type="caution">
    <text evidence="2">The sequence shown here is derived from an EMBL/GenBank/DDBJ whole genome shotgun (WGS) entry which is preliminary data.</text>
</comment>
<evidence type="ECO:0000259" key="1">
    <source>
        <dbReference type="PROSITE" id="PS51500"/>
    </source>
</evidence>
<sequence>MGVHTEEKLDEEWIALIIEAKKLGMDINEIKSFLHQNGK</sequence>